<dbReference type="InterPro" id="IPR001557">
    <property type="entry name" value="L-lactate/malate_DH"/>
</dbReference>
<evidence type="ECO:0000256" key="5">
    <source>
        <dbReference type="ARBA" id="ARBA00023002"/>
    </source>
</evidence>
<comment type="caution">
    <text evidence="7">Lacks conserved residue(s) required for the propagation of feature annotation.</text>
</comment>
<keyword evidence="14" id="KW-1185">Reference proteome</keyword>
<dbReference type="PANTHER" id="PTHR23382">
    <property type="entry name" value="MALATE DEHYDROGENASE"/>
    <property type="match status" value="1"/>
</dbReference>
<sequence length="326" mass="35041">MKQPVRVAVTGAAGQICYSLLFRVANGEMFGKDQPVILQLLEITPALKVLEAVAMELNDCAFPLLHGIVPTDNAEVAFKDADYGLLVGAKPRGPGMERSDLLKDNGKIFSSLGKIIDKVASKNIKIVVVGNPANTNAYILSKNAPSINPRNITALTRLDHNRGLHQLAEKAGSKVADIKKFIIWGNHSTTQVPDITHALVNGKAAPSVVNDQAWTRDTFMPTVAKRGAAVIAARGASSAASAANAVVDHMHDWVLGTADGDWTSMAVASDGSYGIEKGLIYSYPVTCKNGEWTIITDLATDDFIVGKMKESEKELQEERDTCKELM</sequence>
<dbReference type="GO" id="GO:0006108">
    <property type="term" value="P:malate metabolic process"/>
    <property type="evidence" value="ECO:0007669"/>
    <property type="project" value="InterPro"/>
</dbReference>
<evidence type="ECO:0000256" key="1">
    <source>
        <dbReference type="ARBA" id="ARBA00003966"/>
    </source>
</evidence>
<dbReference type="InterPro" id="IPR015955">
    <property type="entry name" value="Lactate_DH/Glyco_Ohase_4_C"/>
</dbReference>
<dbReference type="FunFam" id="3.90.110.10:FF:000002">
    <property type="entry name" value="Malate dehydrogenase"/>
    <property type="match status" value="1"/>
</dbReference>
<accession>A0A4R6UWG7</accession>
<dbReference type="InterPro" id="IPR036291">
    <property type="entry name" value="NAD(P)-bd_dom_sf"/>
</dbReference>
<dbReference type="GO" id="GO:0030060">
    <property type="term" value="F:L-malate dehydrogenase (NAD+) activity"/>
    <property type="evidence" value="ECO:0007669"/>
    <property type="project" value="UniProtKB-UniRule"/>
</dbReference>
<dbReference type="OrthoDB" id="9802969at2"/>
<organism evidence="13 14">
    <name type="scientific">Permianibacter aggregans</name>
    <dbReference type="NCBI Taxonomy" id="1510150"/>
    <lineage>
        <taxon>Bacteria</taxon>
        <taxon>Pseudomonadati</taxon>
        <taxon>Pseudomonadota</taxon>
        <taxon>Gammaproteobacteria</taxon>
        <taxon>Pseudomonadales</taxon>
        <taxon>Pseudomonadaceae</taxon>
        <taxon>Permianibacter</taxon>
    </lineage>
</organism>
<evidence type="ECO:0000256" key="4">
    <source>
        <dbReference type="ARBA" id="ARBA00022532"/>
    </source>
</evidence>
<feature type="binding site" evidence="7 9">
    <location>
        <position position="98"/>
    </location>
    <ligand>
        <name>substrate</name>
    </ligand>
</feature>
<dbReference type="NCBIfam" id="NF003916">
    <property type="entry name" value="PRK05442.1"/>
    <property type="match status" value="1"/>
</dbReference>
<dbReference type="InterPro" id="IPR010945">
    <property type="entry name" value="Malate_DH_type2"/>
</dbReference>
<dbReference type="InterPro" id="IPR022383">
    <property type="entry name" value="Lactate/malate_DH_C"/>
</dbReference>
<feature type="binding site" evidence="7 10">
    <location>
        <position position="105"/>
    </location>
    <ligand>
        <name>NAD(+)</name>
        <dbReference type="ChEBI" id="CHEBI:57540"/>
    </ligand>
</feature>
<reference evidence="13 14" key="1">
    <citation type="submission" date="2019-03" db="EMBL/GenBank/DDBJ databases">
        <title>Genomic Encyclopedia of Type Strains, Phase IV (KMG-IV): sequencing the most valuable type-strain genomes for metagenomic binning, comparative biology and taxonomic classification.</title>
        <authorList>
            <person name="Goeker M."/>
        </authorList>
    </citation>
    <scope>NUCLEOTIDE SEQUENCE [LARGE SCALE GENOMIC DNA]</scope>
    <source>
        <strain evidence="13 14">DSM 103792</strain>
    </source>
</reference>
<dbReference type="EC" id="1.1.1.37" evidence="3 7"/>
<comment type="function">
    <text evidence="1 7">Catalyzes the reversible oxidation of malate to oxaloacetate.</text>
</comment>
<keyword evidence="4 7" id="KW-0816">Tricarboxylic acid cycle</keyword>
<dbReference type="Pfam" id="PF02866">
    <property type="entry name" value="Ldh_1_C"/>
    <property type="match status" value="1"/>
</dbReference>
<evidence type="ECO:0000259" key="12">
    <source>
        <dbReference type="Pfam" id="PF02866"/>
    </source>
</evidence>
<evidence type="ECO:0000256" key="6">
    <source>
        <dbReference type="ARBA" id="ARBA00023027"/>
    </source>
</evidence>
<dbReference type="CDD" id="cd01338">
    <property type="entry name" value="MDH_chloroplast-like"/>
    <property type="match status" value="1"/>
</dbReference>
<dbReference type="HAMAP" id="MF_01517">
    <property type="entry name" value="Malate_dehydrog_2"/>
    <property type="match status" value="1"/>
</dbReference>
<feature type="domain" description="Lactate/malate dehydrogenase C-terminal" evidence="12">
    <location>
        <begin position="156"/>
        <end position="324"/>
    </location>
</feature>
<evidence type="ECO:0000256" key="3">
    <source>
        <dbReference type="ARBA" id="ARBA00012995"/>
    </source>
</evidence>
<keyword evidence="5 7" id="KW-0560">Oxidoreductase</keyword>
<dbReference type="FunFam" id="3.40.50.720:FF:000010">
    <property type="entry name" value="Malate dehydrogenase"/>
    <property type="match status" value="1"/>
</dbReference>
<dbReference type="Proteomes" id="UP000295375">
    <property type="component" value="Unassembled WGS sequence"/>
</dbReference>
<feature type="binding site" evidence="7 10">
    <location>
        <begin position="129"/>
        <end position="131"/>
    </location>
    <ligand>
        <name>NAD(+)</name>
        <dbReference type="ChEBI" id="CHEBI:57540"/>
    </ligand>
</feature>
<dbReference type="SUPFAM" id="SSF56327">
    <property type="entry name" value="LDH C-terminal domain-like"/>
    <property type="match status" value="1"/>
</dbReference>
<keyword evidence="6 7" id="KW-0520">NAD</keyword>
<evidence type="ECO:0000256" key="7">
    <source>
        <dbReference type="HAMAP-Rule" id="MF_01517"/>
    </source>
</evidence>
<comment type="catalytic activity">
    <reaction evidence="7">
        <text>(S)-malate + NAD(+) = oxaloacetate + NADH + H(+)</text>
        <dbReference type="Rhea" id="RHEA:21432"/>
        <dbReference type="ChEBI" id="CHEBI:15378"/>
        <dbReference type="ChEBI" id="CHEBI:15589"/>
        <dbReference type="ChEBI" id="CHEBI:16452"/>
        <dbReference type="ChEBI" id="CHEBI:57540"/>
        <dbReference type="ChEBI" id="CHEBI:57945"/>
        <dbReference type="EC" id="1.1.1.37"/>
    </reaction>
</comment>
<evidence type="ECO:0000259" key="11">
    <source>
        <dbReference type="Pfam" id="PF00056"/>
    </source>
</evidence>
<feature type="binding site" evidence="7 9">
    <location>
        <position position="131"/>
    </location>
    <ligand>
        <name>substrate</name>
    </ligand>
</feature>
<name>A0A4R6UWG7_9GAMM</name>
<feature type="binding site" evidence="7">
    <location>
        <begin position="11"/>
        <end position="17"/>
    </location>
    <ligand>
        <name>NAD(+)</name>
        <dbReference type="ChEBI" id="CHEBI:57540"/>
    </ligand>
</feature>
<dbReference type="GO" id="GO:0006099">
    <property type="term" value="P:tricarboxylic acid cycle"/>
    <property type="evidence" value="ECO:0007669"/>
    <property type="project" value="UniProtKB-UniRule"/>
</dbReference>
<feature type="binding site" evidence="7 9">
    <location>
        <position position="92"/>
    </location>
    <ligand>
        <name>substrate</name>
    </ligand>
</feature>
<dbReference type="AlphaFoldDB" id="A0A4R6UWG7"/>
<evidence type="ECO:0000256" key="10">
    <source>
        <dbReference type="PIRSR" id="PIRSR000102-3"/>
    </source>
</evidence>
<proteinExistence type="inferred from homology"/>
<dbReference type="RefSeq" id="WP_133588532.1">
    <property type="nucleotide sequence ID" value="NZ_CP037953.1"/>
</dbReference>
<evidence type="ECO:0000313" key="13">
    <source>
        <dbReference type="EMBL" id="TDQ49855.1"/>
    </source>
</evidence>
<dbReference type="Pfam" id="PF00056">
    <property type="entry name" value="Ldh_1_N"/>
    <property type="match status" value="1"/>
</dbReference>
<dbReference type="PIRSF" id="PIRSF000102">
    <property type="entry name" value="Lac_mal_DH"/>
    <property type="match status" value="1"/>
</dbReference>
<dbReference type="SUPFAM" id="SSF51735">
    <property type="entry name" value="NAD(P)-binding Rossmann-fold domains"/>
    <property type="match status" value="1"/>
</dbReference>
<feature type="binding site" evidence="7 9">
    <location>
        <position position="162"/>
    </location>
    <ligand>
        <name>substrate</name>
    </ligand>
</feature>
<dbReference type="InterPro" id="IPR001236">
    <property type="entry name" value="Lactate/malate_DH_N"/>
</dbReference>
<evidence type="ECO:0000256" key="8">
    <source>
        <dbReference type="PIRSR" id="PIRSR000102-1"/>
    </source>
</evidence>
<dbReference type="Gene3D" id="3.90.110.10">
    <property type="entry name" value="Lactate dehydrogenase/glycoside hydrolase, family 4, C-terminal"/>
    <property type="match status" value="1"/>
</dbReference>
<gene>
    <name evidence="7" type="primary">mdh</name>
    <name evidence="13" type="ORF">EV696_103228</name>
</gene>
<evidence type="ECO:0000313" key="14">
    <source>
        <dbReference type="Proteomes" id="UP000295375"/>
    </source>
</evidence>
<dbReference type="Gene3D" id="3.40.50.720">
    <property type="entry name" value="NAD(P)-binding Rossmann-like Domain"/>
    <property type="match status" value="1"/>
</dbReference>
<comment type="similarity">
    <text evidence="2 7">Belongs to the LDH/MDH superfamily. MDH type 2 family.</text>
</comment>
<feature type="active site" description="Proton acceptor" evidence="7 8">
    <location>
        <position position="187"/>
    </location>
</feature>
<evidence type="ECO:0000256" key="2">
    <source>
        <dbReference type="ARBA" id="ARBA00009613"/>
    </source>
</evidence>
<feature type="domain" description="Lactate/malate dehydrogenase N-terminal" evidence="11">
    <location>
        <begin position="5"/>
        <end position="152"/>
    </location>
</feature>
<comment type="caution">
    <text evidence="13">The sequence shown here is derived from an EMBL/GenBank/DDBJ whole genome shotgun (WGS) entry which is preliminary data.</text>
</comment>
<dbReference type="NCBIfam" id="TIGR01759">
    <property type="entry name" value="MalateDH-SF1"/>
    <property type="match status" value="1"/>
</dbReference>
<protein>
    <recommendedName>
        <fullName evidence="3 7">Malate dehydrogenase</fullName>
        <ecNumber evidence="3 7">1.1.1.37</ecNumber>
    </recommendedName>
</protein>
<evidence type="ECO:0000256" key="9">
    <source>
        <dbReference type="PIRSR" id="PIRSR000102-2"/>
    </source>
</evidence>
<dbReference type="EMBL" id="SNYM01000003">
    <property type="protein sequence ID" value="TDQ49855.1"/>
    <property type="molecule type" value="Genomic_DNA"/>
</dbReference>